<protein>
    <recommendedName>
        <fullName evidence="3">CMP/dCMP-type deaminase domain-containing protein</fullName>
    </recommendedName>
</protein>
<dbReference type="GeneID" id="17258463"/>
<dbReference type="OMA" id="FCEYAIS"/>
<reference evidence="1" key="2">
    <citation type="submission" date="2024-10" db="UniProtKB">
        <authorList>
            <consortium name="EnsemblProtists"/>
        </authorList>
    </citation>
    <scope>IDENTIFICATION</scope>
</reference>
<proteinExistence type="predicted"/>
<evidence type="ECO:0000313" key="2">
    <source>
        <dbReference type="Proteomes" id="UP000013827"/>
    </source>
</evidence>
<sequence>MTASRKKQKVADPVPAAFAERLAELRQRAAEREPGWLALLAEVKKAAELSDESLHAEGRREAERRYGSASAAHFWPEPPSVRTEGEVAFAAELDAICVDVGDAKAAQLARLQQAKAAADIDAVRELGRGLGALHAVVGAARALDQPARALLTEDESGAGASSGPTLSGSASSETLFCEYAISGMGAPGLRWCGEAEGQPLSGPFLPIECADGLGESYLRDHDAEFKLVSELCARHLGVTAPGQVNRSYRGRLTLWSKKPLCASCSGVVYRQLVAALPGAQLEVRVDEEPDQSPRDQS</sequence>
<evidence type="ECO:0008006" key="3">
    <source>
        <dbReference type="Google" id="ProtNLM"/>
    </source>
</evidence>
<reference evidence="2" key="1">
    <citation type="journal article" date="2013" name="Nature">
        <title>Pan genome of the phytoplankton Emiliania underpins its global distribution.</title>
        <authorList>
            <person name="Read B.A."/>
            <person name="Kegel J."/>
            <person name="Klute M.J."/>
            <person name="Kuo A."/>
            <person name="Lefebvre S.C."/>
            <person name="Maumus F."/>
            <person name="Mayer C."/>
            <person name="Miller J."/>
            <person name="Monier A."/>
            <person name="Salamov A."/>
            <person name="Young J."/>
            <person name="Aguilar M."/>
            <person name="Claverie J.M."/>
            <person name="Frickenhaus S."/>
            <person name="Gonzalez K."/>
            <person name="Herman E.K."/>
            <person name="Lin Y.C."/>
            <person name="Napier J."/>
            <person name="Ogata H."/>
            <person name="Sarno A.F."/>
            <person name="Shmutz J."/>
            <person name="Schroeder D."/>
            <person name="de Vargas C."/>
            <person name="Verret F."/>
            <person name="von Dassow P."/>
            <person name="Valentin K."/>
            <person name="Van de Peer Y."/>
            <person name="Wheeler G."/>
            <person name="Dacks J.B."/>
            <person name="Delwiche C.F."/>
            <person name="Dyhrman S.T."/>
            <person name="Glockner G."/>
            <person name="John U."/>
            <person name="Richards T."/>
            <person name="Worden A.Z."/>
            <person name="Zhang X."/>
            <person name="Grigoriev I.V."/>
            <person name="Allen A.E."/>
            <person name="Bidle K."/>
            <person name="Borodovsky M."/>
            <person name="Bowler C."/>
            <person name="Brownlee C."/>
            <person name="Cock J.M."/>
            <person name="Elias M."/>
            <person name="Gladyshev V.N."/>
            <person name="Groth M."/>
            <person name="Guda C."/>
            <person name="Hadaegh A."/>
            <person name="Iglesias-Rodriguez M.D."/>
            <person name="Jenkins J."/>
            <person name="Jones B.M."/>
            <person name="Lawson T."/>
            <person name="Leese F."/>
            <person name="Lindquist E."/>
            <person name="Lobanov A."/>
            <person name="Lomsadze A."/>
            <person name="Malik S.B."/>
            <person name="Marsh M.E."/>
            <person name="Mackinder L."/>
            <person name="Mock T."/>
            <person name="Mueller-Roeber B."/>
            <person name="Pagarete A."/>
            <person name="Parker M."/>
            <person name="Probert I."/>
            <person name="Quesneville H."/>
            <person name="Raines C."/>
            <person name="Rensing S.A."/>
            <person name="Riano-Pachon D.M."/>
            <person name="Richier S."/>
            <person name="Rokitta S."/>
            <person name="Shiraiwa Y."/>
            <person name="Soanes D.M."/>
            <person name="van der Giezen M."/>
            <person name="Wahlund T.M."/>
            <person name="Williams B."/>
            <person name="Wilson W."/>
            <person name="Wolfe G."/>
            <person name="Wurch L.L."/>
        </authorList>
    </citation>
    <scope>NUCLEOTIDE SEQUENCE</scope>
</reference>
<organism evidence="1 2">
    <name type="scientific">Emiliania huxleyi (strain CCMP1516)</name>
    <dbReference type="NCBI Taxonomy" id="280463"/>
    <lineage>
        <taxon>Eukaryota</taxon>
        <taxon>Haptista</taxon>
        <taxon>Haptophyta</taxon>
        <taxon>Prymnesiophyceae</taxon>
        <taxon>Isochrysidales</taxon>
        <taxon>Noelaerhabdaceae</taxon>
        <taxon>Emiliania</taxon>
    </lineage>
</organism>
<dbReference type="HOGENOM" id="CLU_938233_0_0_1"/>
<name>A0A0D3IM30_EMIH1</name>
<dbReference type="Proteomes" id="UP000013827">
    <property type="component" value="Unassembled WGS sequence"/>
</dbReference>
<dbReference type="RefSeq" id="XP_005764744.1">
    <property type="nucleotide sequence ID" value="XM_005764687.1"/>
</dbReference>
<dbReference type="EnsemblProtists" id="EOD12315">
    <property type="protein sequence ID" value="EOD12315"/>
    <property type="gene ID" value="EMIHUDRAFT_247472"/>
</dbReference>
<evidence type="ECO:0000313" key="1">
    <source>
        <dbReference type="EnsemblProtists" id="EOD12315"/>
    </source>
</evidence>
<dbReference type="KEGG" id="ehx:EMIHUDRAFT_247472"/>
<dbReference type="AlphaFoldDB" id="A0A0D3IM30"/>
<keyword evidence="2" id="KW-1185">Reference proteome</keyword>
<dbReference type="PaxDb" id="2903-EOD12315"/>
<accession>A0A0D3IM30</accession>